<dbReference type="EMBL" id="FNHO01000009">
    <property type="protein sequence ID" value="SDM82161.1"/>
    <property type="molecule type" value="Genomic_DNA"/>
</dbReference>
<dbReference type="Proteomes" id="UP000182276">
    <property type="component" value="Unassembled WGS sequence"/>
</dbReference>
<dbReference type="InterPro" id="IPR024402">
    <property type="entry name" value="DUF2726"/>
</dbReference>
<evidence type="ECO:0000313" key="4">
    <source>
        <dbReference type="Proteomes" id="UP000031271"/>
    </source>
</evidence>
<dbReference type="Pfam" id="PF10881">
    <property type="entry name" value="DUF2726"/>
    <property type="match status" value="1"/>
</dbReference>
<proteinExistence type="predicted"/>
<dbReference type="EMBL" id="CP007511">
    <property type="protein sequence ID" value="AJE16447.1"/>
    <property type="molecule type" value="Genomic_DNA"/>
</dbReference>
<keyword evidence="5" id="KW-1185">Reference proteome</keyword>
<organism evidence="2 4">
    <name type="scientific">Stutzerimonas balearica DSM 6083</name>
    <dbReference type="NCBI Taxonomy" id="1123016"/>
    <lineage>
        <taxon>Bacteria</taxon>
        <taxon>Pseudomonadati</taxon>
        <taxon>Pseudomonadota</taxon>
        <taxon>Gammaproteobacteria</taxon>
        <taxon>Pseudomonadales</taxon>
        <taxon>Pseudomonadaceae</taxon>
        <taxon>Stutzerimonas</taxon>
    </lineage>
</organism>
<gene>
    <name evidence="2" type="ORF">CL52_15895</name>
    <name evidence="3" type="ORF">SAMN05660875_109169</name>
</gene>
<reference evidence="2 4" key="3">
    <citation type="journal article" name="Genome Announc.">
        <title>Complete Genome Sequence of Pseudomonas balearica DSM 6083T.</title>
        <authorList>
            <person name="Bennasar-Figueras A."/>
            <person name="Salva-Serra F."/>
            <person name="Jaen-Luchoro D."/>
            <person name="Segui C."/>
            <person name="Aliaga F."/>
            <person name="Busquets A."/>
            <person name="Gomila M."/>
            <person name="Moore E.R."/>
            <person name="Lalucat J."/>
        </authorList>
    </citation>
    <scope>NUCLEOTIDE SEQUENCE [LARGE SCALE GENOMIC DNA]</scope>
    <source>
        <strain evidence="4">DSM 6083</strain>
        <strain evidence="2">DSM6083</strain>
    </source>
</reference>
<reference evidence="3 5" key="2">
    <citation type="submission" date="2016-10" db="EMBL/GenBank/DDBJ databases">
        <authorList>
            <person name="Varghese N."/>
            <person name="Submissions S."/>
        </authorList>
    </citation>
    <scope>NUCLEOTIDE SEQUENCE [LARGE SCALE GENOMIC DNA]</scope>
    <source>
        <strain evidence="3 5">DSM 6083</strain>
    </source>
</reference>
<evidence type="ECO:0000259" key="1">
    <source>
        <dbReference type="Pfam" id="PF10881"/>
    </source>
</evidence>
<name>A0A8D4C2R2_9GAMM</name>
<dbReference type="KEGG" id="pbm:CL52_15895"/>
<protein>
    <recommendedName>
        <fullName evidence="1">DUF2726 domain-containing protein</fullName>
    </recommendedName>
</protein>
<evidence type="ECO:0000313" key="2">
    <source>
        <dbReference type="EMBL" id="AJE16447.1"/>
    </source>
</evidence>
<accession>A0A8D4C2R2</accession>
<dbReference type="AlphaFoldDB" id="A0A8D4C2R2"/>
<evidence type="ECO:0000313" key="5">
    <source>
        <dbReference type="Proteomes" id="UP000182276"/>
    </source>
</evidence>
<evidence type="ECO:0000313" key="3">
    <source>
        <dbReference type="EMBL" id="SDM82161.1"/>
    </source>
</evidence>
<reference evidence="4" key="1">
    <citation type="submission" date="2014-03" db="EMBL/GenBank/DDBJ databases">
        <title>Complete genome of Pseudomonas balearica DSM 6083T, a sewage water isolate from an enrichment with 2-methylnaphthalene.</title>
        <authorList>
            <person name="Salva-Serra F."/>
            <person name="Jaen-Luchoro D."/>
            <person name="Busquets A."/>
            <person name="Pena A."/>
            <person name="Gomila M."/>
            <person name="Bosch R."/>
            <person name="Nogales B."/>
            <person name="Garcia-Valdes E."/>
            <person name="Lalucat J."/>
            <person name="Bennasar A."/>
        </authorList>
    </citation>
    <scope>NUCLEOTIDE SEQUENCE [LARGE SCALE GENOMIC DNA]</scope>
    <source>
        <strain evidence="4">DSM 6083</strain>
    </source>
</reference>
<dbReference type="GeneID" id="77261375"/>
<feature type="domain" description="DUF2726" evidence="1">
    <location>
        <begin position="39"/>
        <end position="150"/>
    </location>
</feature>
<dbReference type="RefSeq" id="WP_043221665.1">
    <property type="nucleotide sequence ID" value="NZ_CP007511.1"/>
</dbReference>
<dbReference type="Proteomes" id="UP000031271">
    <property type="component" value="Chromosome"/>
</dbReference>
<sequence>MNWLALTVVTFVCFALVLWIKQRQYNHPALQFPYRLRPTLLDETQRELLALLQRQLGERYLVLPGMPLAGLVEITVVPRRTPWYQARNRIAERRVDFLLLRRPDLAPAGGVMLEPPQDPFLEQLFNVLELPLVRLDRGQAHVYGQVSQALADAGLH</sequence>